<organism evidence="1 2">
    <name type="scientific">Vermiconidia calcicola</name>
    <dbReference type="NCBI Taxonomy" id="1690605"/>
    <lineage>
        <taxon>Eukaryota</taxon>
        <taxon>Fungi</taxon>
        <taxon>Dikarya</taxon>
        <taxon>Ascomycota</taxon>
        <taxon>Pezizomycotina</taxon>
        <taxon>Dothideomycetes</taxon>
        <taxon>Dothideomycetidae</taxon>
        <taxon>Mycosphaerellales</taxon>
        <taxon>Extremaceae</taxon>
        <taxon>Vermiconidia</taxon>
    </lineage>
</organism>
<evidence type="ECO:0000313" key="2">
    <source>
        <dbReference type="Proteomes" id="UP001281147"/>
    </source>
</evidence>
<keyword evidence="1" id="KW-0378">Hydrolase</keyword>
<evidence type="ECO:0000313" key="1">
    <source>
        <dbReference type="EMBL" id="KAK3723590.1"/>
    </source>
</evidence>
<dbReference type="Proteomes" id="UP001281147">
    <property type="component" value="Unassembled WGS sequence"/>
</dbReference>
<keyword evidence="2" id="KW-1185">Reference proteome</keyword>
<sequence length="150" mass="16133">MSTHDKGYQIALEEGKKGLAEGGIPVGACIVGSDGKILGRGRNTEIQNGSRIVHGETAAFDSDHSVPQSAYQGATLYTTMSCCPMCTGAAIWFGVKRVVVGDRVNYRGPQETLEQAGIEVIVLDTEECIDLTKQLIEKSPEKWYGLIGDK</sequence>
<protein>
    <submittedName>
        <fullName evidence="1">Cytosine deaminase</fullName>
        <ecNumber evidence="1">3.5.4.1</ecNumber>
    </submittedName>
</protein>
<name>A0ACC3NVE9_9PEZI</name>
<gene>
    <name evidence="1" type="primary">FCY1</name>
    <name evidence="1" type="ORF">LTR37_001842</name>
</gene>
<dbReference type="EC" id="3.5.4.1" evidence="1"/>
<accession>A0ACC3NVE9</accession>
<proteinExistence type="predicted"/>
<reference evidence="1" key="1">
    <citation type="submission" date="2023-07" db="EMBL/GenBank/DDBJ databases">
        <title>Black Yeasts Isolated from many extreme environments.</title>
        <authorList>
            <person name="Coleine C."/>
            <person name="Stajich J.E."/>
            <person name="Selbmann L."/>
        </authorList>
    </citation>
    <scope>NUCLEOTIDE SEQUENCE</scope>
    <source>
        <strain evidence="1">CCFEE 5714</strain>
    </source>
</reference>
<comment type="caution">
    <text evidence="1">The sequence shown here is derived from an EMBL/GenBank/DDBJ whole genome shotgun (WGS) entry which is preliminary data.</text>
</comment>
<dbReference type="EMBL" id="JAUTXU010000009">
    <property type="protein sequence ID" value="KAK3723590.1"/>
    <property type="molecule type" value="Genomic_DNA"/>
</dbReference>